<sequence length="220" mass="24190">MKKEAPCLVLNLGPLPTWSRTGGHKEFSRRHRNQCEDTAPLSLSPEPAGPDIETYPPSRVLPFLYVGNARDAGDTTLLRDLGVSKVLNVTLQATGPEPSGIAYRQLPASDSGQQNIKQYFEEAFSFIEEARKSNCAVLIHCQAGVSRSPTIAIAYIMKHRGLSMIEAYKLVKAARSIISPNLNFMGQLLELEQCLRSSTETKPTWQQQATAQEELSGCSV</sequence>
<dbReference type="SUPFAM" id="SSF52799">
    <property type="entry name" value="(Phosphotyrosine protein) phosphatases II"/>
    <property type="match status" value="1"/>
</dbReference>
<evidence type="ECO:0000313" key="8">
    <source>
        <dbReference type="Proteomes" id="UP001152798"/>
    </source>
</evidence>
<feature type="domain" description="Tyrosine specific protein phosphatases" evidence="6">
    <location>
        <begin position="117"/>
        <end position="175"/>
    </location>
</feature>
<dbReference type="GO" id="GO:0043409">
    <property type="term" value="P:negative regulation of MAPK cascade"/>
    <property type="evidence" value="ECO:0007669"/>
    <property type="project" value="TreeGrafter"/>
</dbReference>
<dbReference type="GO" id="GO:0005829">
    <property type="term" value="C:cytosol"/>
    <property type="evidence" value="ECO:0007669"/>
    <property type="project" value="TreeGrafter"/>
</dbReference>
<dbReference type="Proteomes" id="UP001152798">
    <property type="component" value="Chromosome 5"/>
</dbReference>
<dbReference type="InterPro" id="IPR000340">
    <property type="entry name" value="Dual-sp_phosphatase_cat-dom"/>
</dbReference>
<evidence type="ECO:0000259" key="5">
    <source>
        <dbReference type="PROSITE" id="PS50054"/>
    </source>
</evidence>
<dbReference type="InterPro" id="IPR029021">
    <property type="entry name" value="Prot-tyrosine_phosphatase-like"/>
</dbReference>
<keyword evidence="4" id="KW-0904">Protein phosphatase</keyword>
<dbReference type="GO" id="GO:0033550">
    <property type="term" value="F:MAP kinase tyrosine phosphatase activity"/>
    <property type="evidence" value="ECO:0007669"/>
    <property type="project" value="TreeGrafter"/>
</dbReference>
<dbReference type="GO" id="GO:0017017">
    <property type="term" value="F:MAP kinase tyrosine/serine/threonine phosphatase activity"/>
    <property type="evidence" value="ECO:0007669"/>
    <property type="project" value="TreeGrafter"/>
</dbReference>
<dbReference type="InterPro" id="IPR016130">
    <property type="entry name" value="Tyr_Pase_AS"/>
</dbReference>
<feature type="domain" description="Tyrosine-protein phosphatase" evidence="5">
    <location>
        <begin position="56"/>
        <end position="197"/>
    </location>
</feature>
<name>A0A9P0MPD8_NEZVI</name>
<gene>
    <name evidence="7" type="ORF">NEZAVI_LOCUS11213</name>
</gene>
<evidence type="ECO:0000256" key="3">
    <source>
        <dbReference type="ARBA" id="ARBA00022801"/>
    </source>
</evidence>
<reference evidence="7" key="1">
    <citation type="submission" date="2022-01" db="EMBL/GenBank/DDBJ databases">
        <authorList>
            <person name="King R."/>
        </authorList>
    </citation>
    <scope>NUCLEOTIDE SEQUENCE</scope>
</reference>
<dbReference type="PRINTS" id="PR01908">
    <property type="entry name" value="ADSPHPHTASE"/>
</dbReference>
<dbReference type="GO" id="GO:0008330">
    <property type="term" value="F:protein tyrosine/threonine phosphatase activity"/>
    <property type="evidence" value="ECO:0007669"/>
    <property type="project" value="TreeGrafter"/>
</dbReference>
<evidence type="ECO:0000256" key="1">
    <source>
        <dbReference type="ARBA" id="ARBA00008601"/>
    </source>
</evidence>
<organism evidence="7 8">
    <name type="scientific">Nezara viridula</name>
    <name type="common">Southern green stink bug</name>
    <name type="synonym">Cimex viridulus</name>
    <dbReference type="NCBI Taxonomy" id="85310"/>
    <lineage>
        <taxon>Eukaryota</taxon>
        <taxon>Metazoa</taxon>
        <taxon>Ecdysozoa</taxon>
        <taxon>Arthropoda</taxon>
        <taxon>Hexapoda</taxon>
        <taxon>Insecta</taxon>
        <taxon>Pterygota</taxon>
        <taxon>Neoptera</taxon>
        <taxon>Paraneoptera</taxon>
        <taxon>Hemiptera</taxon>
        <taxon>Heteroptera</taxon>
        <taxon>Panheteroptera</taxon>
        <taxon>Pentatomomorpha</taxon>
        <taxon>Pentatomoidea</taxon>
        <taxon>Pentatomidae</taxon>
        <taxon>Pentatominae</taxon>
        <taxon>Nezara</taxon>
    </lineage>
</organism>
<keyword evidence="8" id="KW-1185">Reference proteome</keyword>
<evidence type="ECO:0000256" key="4">
    <source>
        <dbReference type="ARBA" id="ARBA00022912"/>
    </source>
</evidence>
<dbReference type="PROSITE" id="PS50056">
    <property type="entry name" value="TYR_PHOSPHATASE_2"/>
    <property type="match status" value="1"/>
</dbReference>
<dbReference type="PROSITE" id="PS00383">
    <property type="entry name" value="TYR_PHOSPHATASE_1"/>
    <property type="match status" value="1"/>
</dbReference>
<dbReference type="AlphaFoldDB" id="A0A9P0MPD8"/>
<dbReference type="OrthoDB" id="426001at2759"/>
<dbReference type="PROSITE" id="PS50054">
    <property type="entry name" value="TYR_PHOSPHATASE_DUAL"/>
    <property type="match status" value="1"/>
</dbReference>
<dbReference type="PANTHER" id="PTHR10159">
    <property type="entry name" value="DUAL SPECIFICITY PROTEIN PHOSPHATASE"/>
    <property type="match status" value="1"/>
</dbReference>
<dbReference type="Pfam" id="PF00782">
    <property type="entry name" value="DSPc"/>
    <property type="match status" value="1"/>
</dbReference>
<dbReference type="PANTHER" id="PTHR10159:SF528">
    <property type="entry name" value="PUCKERED, ISOFORM A"/>
    <property type="match status" value="1"/>
</dbReference>
<dbReference type="InterPro" id="IPR000387">
    <property type="entry name" value="Tyr_Pase_dom"/>
</dbReference>
<dbReference type="InterPro" id="IPR020422">
    <property type="entry name" value="TYR_PHOSPHATASE_DUAL_dom"/>
</dbReference>
<accession>A0A9P0MPD8</accession>
<comment type="similarity">
    <text evidence="1">Belongs to the protein-tyrosine phosphatase family. Non-receptor class dual specificity subfamily.</text>
</comment>
<evidence type="ECO:0000256" key="2">
    <source>
        <dbReference type="ARBA" id="ARBA00013064"/>
    </source>
</evidence>
<dbReference type="SMART" id="SM00195">
    <property type="entry name" value="DSPc"/>
    <property type="match status" value="1"/>
</dbReference>
<keyword evidence="3" id="KW-0378">Hydrolase</keyword>
<dbReference type="EMBL" id="OV725081">
    <property type="protein sequence ID" value="CAH1402383.1"/>
    <property type="molecule type" value="Genomic_DNA"/>
</dbReference>
<dbReference type="Gene3D" id="3.90.190.10">
    <property type="entry name" value="Protein tyrosine phosphatase superfamily"/>
    <property type="match status" value="1"/>
</dbReference>
<protein>
    <recommendedName>
        <fullName evidence="2">protein-tyrosine-phosphatase</fullName>
        <ecNumber evidence="2">3.1.3.48</ecNumber>
    </recommendedName>
</protein>
<evidence type="ECO:0000259" key="6">
    <source>
        <dbReference type="PROSITE" id="PS50056"/>
    </source>
</evidence>
<dbReference type="FunFam" id="3.90.190.10:FF:000028">
    <property type="entry name" value="Dual specificity phosphatase 10"/>
    <property type="match status" value="1"/>
</dbReference>
<dbReference type="EC" id="3.1.3.48" evidence="2"/>
<evidence type="ECO:0000313" key="7">
    <source>
        <dbReference type="EMBL" id="CAH1402383.1"/>
    </source>
</evidence>
<proteinExistence type="inferred from homology"/>